<dbReference type="EMBL" id="RCCE01000002">
    <property type="protein sequence ID" value="RLJ59470.1"/>
    <property type="molecule type" value="Genomic_DNA"/>
</dbReference>
<dbReference type="Gene3D" id="3.40.50.150">
    <property type="entry name" value="Vaccinia Virus protein VP39"/>
    <property type="match status" value="1"/>
</dbReference>
<dbReference type="InterPro" id="IPR006342">
    <property type="entry name" value="FkbM_mtfrase"/>
</dbReference>
<protein>
    <submittedName>
        <fullName evidence="2">FkbM family methyltransferase</fullName>
    </submittedName>
</protein>
<organism evidence="2 3">
    <name type="scientific">Litoreibacter meonggei</name>
    <dbReference type="NCBI Taxonomy" id="1049199"/>
    <lineage>
        <taxon>Bacteria</taxon>
        <taxon>Pseudomonadati</taxon>
        <taxon>Pseudomonadota</taxon>
        <taxon>Alphaproteobacteria</taxon>
        <taxon>Rhodobacterales</taxon>
        <taxon>Roseobacteraceae</taxon>
        <taxon>Litoreibacter</taxon>
    </lineage>
</organism>
<dbReference type="PANTHER" id="PTHR36973">
    <property type="entry name" value="SLL1456 PROTEIN-RELATED"/>
    <property type="match status" value="1"/>
</dbReference>
<keyword evidence="2" id="KW-0808">Transferase</keyword>
<dbReference type="PANTHER" id="PTHR36973:SF4">
    <property type="entry name" value="NODULATION PROTEIN"/>
    <property type="match status" value="1"/>
</dbReference>
<sequence>MRCAEHHHRRAATVVRTGCVGRRKHWPDLRDHDARWHVGLHDGERGVALSNFADIRRAARDEGFTLHPIKTRPPYLKAYEFTPDFVIDVGVHDGTPWLYRSFPDAHFVLVDPQAECEAAVKAGVSPKSFDFRAVALGAEQGKALLSVPETEPGKGGAMASLKERTDKLACSFSDVAKREVPVITLDMLAADLPGRLGLKIDTEGFEFEVLKGGTETLTRCDFVILEMSVTHRFKGVAPPSAVIAELAKAGLEFRDVLAMAAHAGKKAQPRHMDVLFTRWDA</sequence>
<keyword evidence="2" id="KW-0489">Methyltransferase</keyword>
<dbReference type="InterPro" id="IPR029063">
    <property type="entry name" value="SAM-dependent_MTases_sf"/>
</dbReference>
<name>A0A497WS45_9RHOB</name>
<dbReference type="Proteomes" id="UP000269157">
    <property type="component" value="Unassembled WGS sequence"/>
</dbReference>
<dbReference type="AlphaFoldDB" id="A0A497WS45"/>
<dbReference type="NCBIfam" id="TIGR01444">
    <property type="entry name" value="fkbM_fam"/>
    <property type="match status" value="1"/>
</dbReference>
<dbReference type="GO" id="GO:0032259">
    <property type="term" value="P:methylation"/>
    <property type="evidence" value="ECO:0007669"/>
    <property type="project" value="UniProtKB-KW"/>
</dbReference>
<evidence type="ECO:0000313" key="2">
    <source>
        <dbReference type="EMBL" id="RLJ59470.1"/>
    </source>
</evidence>
<reference evidence="2 3" key="1">
    <citation type="submission" date="2018-10" db="EMBL/GenBank/DDBJ databases">
        <title>Genomic Encyclopedia of Archaeal and Bacterial Type Strains, Phase II (KMG-II): from individual species to whole genera.</title>
        <authorList>
            <person name="Goeker M."/>
        </authorList>
    </citation>
    <scope>NUCLEOTIDE SEQUENCE [LARGE SCALE GENOMIC DNA]</scope>
    <source>
        <strain evidence="2 3">DSM 29466</strain>
    </source>
</reference>
<dbReference type="GO" id="GO:0008171">
    <property type="term" value="F:O-methyltransferase activity"/>
    <property type="evidence" value="ECO:0007669"/>
    <property type="project" value="TreeGrafter"/>
</dbReference>
<keyword evidence="3" id="KW-1185">Reference proteome</keyword>
<accession>A0A497WS45</accession>
<evidence type="ECO:0000313" key="3">
    <source>
        <dbReference type="Proteomes" id="UP000269157"/>
    </source>
</evidence>
<gene>
    <name evidence="2" type="ORF">BCF46_1619</name>
</gene>
<evidence type="ECO:0000259" key="1">
    <source>
        <dbReference type="Pfam" id="PF05050"/>
    </source>
</evidence>
<feature type="domain" description="Methyltransferase FkbM" evidence="1">
    <location>
        <begin position="88"/>
        <end position="249"/>
    </location>
</feature>
<dbReference type="SUPFAM" id="SSF53335">
    <property type="entry name" value="S-adenosyl-L-methionine-dependent methyltransferases"/>
    <property type="match status" value="1"/>
</dbReference>
<dbReference type="Pfam" id="PF05050">
    <property type="entry name" value="Methyltransf_21"/>
    <property type="match status" value="1"/>
</dbReference>
<dbReference type="InterPro" id="IPR053188">
    <property type="entry name" value="FkbM_Methyltransferase"/>
</dbReference>
<comment type="caution">
    <text evidence="2">The sequence shown here is derived from an EMBL/GenBank/DDBJ whole genome shotgun (WGS) entry which is preliminary data.</text>
</comment>
<proteinExistence type="predicted"/>